<sequence length="85" mass="10048">MVLLCCRVLLDFPSDFEYTASKERSSCLSQRFLVYNKQTDSWIEVKTYPEELKLMTSKNYLDGDRMRPLKVMETTMYSDNQTVSK</sequence>
<evidence type="ECO:0000313" key="1">
    <source>
        <dbReference type="EMBL" id="CAD5213389.1"/>
    </source>
</evidence>
<organism evidence="1 2">
    <name type="scientific">Bursaphelenchus okinawaensis</name>
    <dbReference type="NCBI Taxonomy" id="465554"/>
    <lineage>
        <taxon>Eukaryota</taxon>
        <taxon>Metazoa</taxon>
        <taxon>Ecdysozoa</taxon>
        <taxon>Nematoda</taxon>
        <taxon>Chromadorea</taxon>
        <taxon>Rhabditida</taxon>
        <taxon>Tylenchina</taxon>
        <taxon>Tylenchomorpha</taxon>
        <taxon>Aphelenchoidea</taxon>
        <taxon>Aphelenchoididae</taxon>
        <taxon>Bursaphelenchus</taxon>
    </lineage>
</organism>
<dbReference type="EMBL" id="CAJFCW020000003">
    <property type="protein sequence ID" value="CAG9100768.1"/>
    <property type="molecule type" value="Genomic_DNA"/>
</dbReference>
<dbReference type="EMBL" id="CAJFDH010000003">
    <property type="protein sequence ID" value="CAD5213389.1"/>
    <property type="molecule type" value="Genomic_DNA"/>
</dbReference>
<dbReference type="AlphaFoldDB" id="A0A811KEV9"/>
<protein>
    <submittedName>
        <fullName evidence="1">Uncharacterized protein</fullName>
    </submittedName>
</protein>
<reference evidence="1" key="1">
    <citation type="submission" date="2020-09" db="EMBL/GenBank/DDBJ databases">
        <authorList>
            <person name="Kikuchi T."/>
        </authorList>
    </citation>
    <scope>NUCLEOTIDE SEQUENCE</scope>
    <source>
        <strain evidence="1">SH1</strain>
    </source>
</reference>
<dbReference type="Proteomes" id="UP000614601">
    <property type="component" value="Unassembled WGS sequence"/>
</dbReference>
<comment type="caution">
    <text evidence="1">The sequence shown here is derived from an EMBL/GenBank/DDBJ whole genome shotgun (WGS) entry which is preliminary data.</text>
</comment>
<name>A0A811KEV9_9BILA</name>
<dbReference type="Proteomes" id="UP000783686">
    <property type="component" value="Unassembled WGS sequence"/>
</dbReference>
<accession>A0A811KEV9</accession>
<evidence type="ECO:0000313" key="2">
    <source>
        <dbReference type="Proteomes" id="UP000614601"/>
    </source>
</evidence>
<keyword evidence="2" id="KW-1185">Reference proteome</keyword>
<proteinExistence type="predicted"/>
<gene>
    <name evidence="1" type="ORF">BOKJ2_LOCUS5068</name>
</gene>